<proteinExistence type="inferred from homology"/>
<name>A0A1E7Q361_9GAMM</name>
<dbReference type="Pfam" id="PF04231">
    <property type="entry name" value="Endonuclease_1"/>
    <property type="match status" value="1"/>
</dbReference>
<comment type="caution">
    <text evidence="5">The sequence shown here is derived from an EMBL/GenBank/DDBJ whole genome shotgun (WGS) entry which is preliminary data.</text>
</comment>
<evidence type="ECO:0000256" key="3">
    <source>
        <dbReference type="ARBA" id="ARBA00022801"/>
    </source>
</evidence>
<dbReference type="PANTHER" id="PTHR33607:SF2">
    <property type="entry name" value="ENDONUCLEASE-1"/>
    <property type="match status" value="1"/>
</dbReference>
<feature type="signal peptide" evidence="4">
    <location>
        <begin position="1"/>
        <end position="20"/>
    </location>
</feature>
<dbReference type="PANTHER" id="PTHR33607">
    <property type="entry name" value="ENDONUCLEASE-1"/>
    <property type="match status" value="1"/>
</dbReference>
<dbReference type="InterPro" id="IPR007346">
    <property type="entry name" value="Endonuclease-I"/>
</dbReference>
<dbReference type="InterPro" id="IPR044925">
    <property type="entry name" value="His-Me_finger_sf"/>
</dbReference>
<evidence type="ECO:0000313" key="5">
    <source>
        <dbReference type="EMBL" id="OEY68569.1"/>
    </source>
</evidence>
<dbReference type="GO" id="GO:0004518">
    <property type="term" value="F:nuclease activity"/>
    <property type="evidence" value="ECO:0007669"/>
    <property type="project" value="UniProtKB-KW"/>
</dbReference>
<dbReference type="GO" id="GO:0016787">
    <property type="term" value="F:hydrolase activity"/>
    <property type="evidence" value="ECO:0007669"/>
    <property type="project" value="UniProtKB-KW"/>
</dbReference>
<dbReference type="EMBL" id="MKEK01000001">
    <property type="protein sequence ID" value="OEY68569.1"/>
    <property type="molecule type" value="Genomic_DNA"/>
</dbReference>
<feature type="chain" id="PRO_5009200302" evidence="4">
    <location>
        <begin position="21"/>
        <end position="253"/>
    </location>
</feature>
<evidence type="ECO:0000256" key="4">
    <source>
        <dbReference type="SAM" id="SignalP"/>
    </source>
</evidence>
<reference evidence="6" key="1">
    <citation type="submission" date="2016-09" db="EMBL/GenBank/DDBJ databases">
        <authorList>
            <person name="Wan X."/>
            <person name="Hou S."/>
        </authorList>
    </citation>
    <scope>NUCLEOTIDE SEQUENCE [LARGE SCALE GENOMIC DNA]</scope>
    <source>
        <strain evidence="6">KH87</strain>
    </source>
</reference>
<keyword evidence="3" id="KW-0378">Hydrolase</keyword>
<dbReference type="Proteomes" id="UP000242258">
    <property type="component" value="Unassembled WGS sequence"/>
</dbReference>
<accession>A0A1E7Q361</accession>
<keyword evidence="2" id="KW-0540">Nuclease</keyword>
<sequence>MKSRIVILIWLCFASMQLVAAPTNFSQAKVIAQTIYAPYSNSFYCDCPIQWQGKKGLPDLAACNYQVRKNANRANRIEWEHVMPAHHFGHQRQCWQNGGRKNCVKTDAVFKNMEADLYNLKPAIGEVNGDRSNYQFAMLPATPAQHGSCPVKVDFKQRSFEPAPPIRGDIARIYFYMADKYGLTLSRQQQQLLLAWHRQDPADANERELNQKIASEMGHENPFVSGIREWHLGYKPRGYGLIIKQHFNHNNSN</sequence>
<keyword evidence="4" id="KW-0732">Signal</keyword>
<dbReference type="RefSeq" id="WP_070048136.1">
    <property type="nucleotide sequence ID" value="NZ_CBCSDO010000001.1"/>
</dbReference>
<dbReference type="OrthoDB" id="9800417at2"/>
<organism evidence="5 6">
    <name type="scientific">Rheinheimera salexigens</name>
    <dbReference type="NCBI Taxonomy" id="1628148"/>
    <lineage>
        <taxon>Bacteria</taxon>
        <taxon>Pseudomonadati</taxon>
        <taxon>Pseudomonadota</taxon>
        <taxon>Gammaproteobacteria</taxon>
        <taxon>Chromatiales</taxon>
        <taxon>Chromatiaceae</taxon>
        <taxon>Rheinheimera</taxon>
    </lineage>
</organism>
<gene>
    <name evidence="5" type="ORF">BI198_02510</name>
</gene>
<dbReference type="AlphaFoldDB" id="A0A1E7Q361"/>
<evidence type="ECO:0000313" key="6">
    <source>
        <dbReference type="Proteomes" id="UP000242258"/>
    </source>
</evidence>
<evidence type="ECO:0000256" key="2">
    <source>
        <dbReference type="ARBA" id="ARBA00022722"/>
    </source>
</evidence>
<comment type="similarity">
    <text evidence="1">Belongs to the EndA/NucM nuclease family.</text>
</comment>
<evidence type="ECO:0000256" key="1">
    <source>
        <dbReference type="ARBA" id="ARBA00006429"/>
    </source>
</evidence>
<protein>
    <submittedName>
        <fullName evidence="5">Deoxyribonuclease I</fullName>
    </submittedName>
</protein>
<keyword evidence="6" id="KW-1185">Reference proteome</keyword>
<dbReference type="STRING" id="1628148.BI198_02510"/>
<dbReference type="SUPFAM" id="SSF54060">
    <property type="entry name" value="His-Me finger endonucleases"/>
    <property type="match status" value="1"/>
</dbReference>